<name>A0ABN0QTA3_MYCUL</name>
<sequence length="48" mass="4664">MAVAAARAARAAGLAAPLETAEREVTAGRAGLAARPPLITAKPAKLAA</sequence>
<organism evidence="1 2">
    <name type="scientific">Mycobacterium ulcerans str. Harvey</name>
    <dbReference type="NCBI Taxonomy" id="1299332"/>
    <lineage>
        <taxon>Bacteria</taxon>
        <taxon>Bacillati</taxon>
        <taxon>Actinomycetota</taxon>
        <taxon>Actinomycetes</taxon>
        <taxon>Mycobacteriales</taxon>
        <taxon>Mycobacteriaceae</taxon>
        <taxon>Mycobacterium</taxon>
        <taxon>Mycobacterium ulcerans group</taxon>
    </lineage>
</organism>
<dbReference type="Proteomes" id="UP000020681">
    <property type="component" value="Unassembled WGS sequence"/>
</dbReference>
<protein>
    <submittedName>
        <fullName evidence="1">Uncharacterized protein</fullName>
    </submittedName>
</protein>
<evidence type="ECO:0000313" key="1">
    <source>
        <dbReference type="EMBL" id="EUA87977.1"/>
    </source>
</evidence>
<evidence type="ECO:0000313" key="2">
    <source>
        <dbReference type="Proteomes" id="UP000020681"/>
    </source>
</evidence>
<reference evidence="1 2" key="1">
    <citation type="submission" date="2014-01" db="EMBL/GenBank/DDBJ databases">
        <authorList>
            <person name="Dobos K."/>
            <person name="Lenaerts A."/>
            <person name="Ordway D."/>
            <person name="DeGroote M.A."/>
            <person name="Parker T."/>
            <person name="Sizemore C."/>
            <person name="Tallon L.J."/>
            <person name="Sadzewicz L.K."/>
            <person name="Sengamalay N."/>
            <person name="Fraser C.M."/>
            <person name="Hine E."/>
            <person name="Shefchek K.A."/>
            <person name="Das S.P."/>
            <person name="Tettelin H."/>
        </authorList>
    </citation>
    <scope>NUCLEOTIDE SEQUENCE [LARGE SCALE GENOMIC DNA]</scope>
    <source>
        <strain evidence="1 2">Harvey</strain>
    </source>
</reference>
<gene>
    <name evidence="1" type="ORF">I551_5523</name>
</gene>
<proteinExistence type="predicted"/>
<keyword evidence="2" id="KW-1185">Reference proteome</keyword>
<accession>A0ABN0QTA3</accession>
<comment type="caution">
    <text evidence="1">The sequence shown here is derived from an EMBL/GenBank/DDBJ whole genome shotgun (WGS) entry which is preliminary data.</text>
</comment>
<dbReference type="EMBL" id="JAOL01000151">
    <property type="protein sequence ID" value="EUA87977.1"/>
    <property type="molecule type" value="Genomic_DNA"/>
</dbReference>